<feature type="domain" description="TonB-dependent receptor plug" evidence="9">
    <location>
        <begin position="152"/>
        <end position="229"/>
    </location>
</feature>
<keyword evidence="5 7" id="KW-0472">Membrane</keyword>
<gene>
    <name evidence="11" type="ORF">GCM10007940_33680</name>
</gene>
<dbReference type="EMBL" id="BSOH01000023">
    <property type="protein sequence ID" value="GLR18752.1"/>
    <property type="molecule type" value="Genomic_DNA"/>
</dbReference>
<dbReference type="Gene3D" id="2.40.170.20">
    <property type="entry name" value="TonB-dependent receptor, beta-barrel domain"/>
    <property type="match status" value="1"/>
</dbReference>
<dbReference type="InterPro" id="IPR039426">
    <property type="entry name" value="TonB-dep_rcpt-like"/>
</dbReference>
<dbReference type="InterPro" id="IPR008969">
    <property type="entry name" value="CarboxyPept-like_regulatory"/>
</dbReference>
<dbReference type="AlphaFoldDB" id="A0AA37SRD4"/>
<dbReference type="Gene3D" id="2.60.40.1120">
    <property type="entry name" value="Carboxypeptidase-like, regulatory domain"/>
    <property type="match status" value="1"/>
</dbReference>
<dbReference type="PROSITE" id="PS52016">
    <property type="entry name" value="TONB_DEPENDENT_REC_3"/>
    <property type="match status" value="1"/>
</dbReference>
<keyword evidence="11" id="KW-0675">Receptor</keyword>
<evidence type="ECO:0000256" key="3">
    <source>
        <dbReference type="ARBA" id="ARBA00022452"/>
    </source>
</evidence>
<keyword evidence="2 7" id="KW-0813">Transport</keyword>
<feature type="chain" id="PRO_5041386728" evidence="8">
    <location>
        <begin position="20"/>
        <end position="799"/>
    </location>
</feature>
<dbReference type="RefSeq" id="WP_235292699.1">
    <property type="nucleotide sequence ID" value="NZ_BSOH01000023.1"/>
</dbReference>
<evidence type="ECO:0000313" key="11">
    <source>
        <dbReference type="EMBL" id="GLR18752.1"/>
    </source>
</evidence>
<sequence>MRKLSGILFIIGFAFSVFAQGPSPIAEESLKVIIRGTIVEGQSNLPVEYATVAVLSADTKDLIAGTTTDVDGRFEVSALNDNVIIEASFIGFETKTITEINFNKGIADLGLITISPSSQMMDEVIVRAEKSQTEFKLDKRVFNVGQDLSSTGASALEVLNNVPSVTVGIEGDIKLRGSGGVQMLINGKPSVIADESGNALGTITADMIEKVEVITNPGAKYDAEGTAGIINIILKKDEKKGLNGSITLNTGIPANHSIGVSVNRRTDKFNLFSQFGVGTRTYPGTFETISRNLSTGESIISEGTSEKNEIYYNFILGTDYHFDDYTVVTLSGSYAFEDESENSTSLFSLTDQNNQALSSWRRDELTTAGNPKWQYELQFKKDFKEHKDRSLLFSAIGRAFSKDQMSNFANAYSLGSVDNNFNQNTGTDFGDVNYTFKLDYTHPVSERVNVEAGAQYLLSNVGNDYSVENFIDGNWELQSDLTNVFNYNQGVAAAYATSSYEGDKWGVKGGLRLEHTNLNTVLENTNENNEQIYTNLFPSIHTSYKVTPAISLQAGYSKRIFRPRMWDLNPFFNIRNNFSVRTGNPDLLPEFSDSYEVNAIFIADKGSLNAGVYHRYTTNVVERITTLDGNVSTSIPLNIGTQNTTGLEVNAKYIVNKKITLNGDANYNYFSRAGVYEANNFDFNADQWSARATAKFKLPASIDFEVTGNYRSRVQTLQTLISDYTYLDLGVRKKFMKGKTVVSLSVRDLFASSFRESETNFGDLYQYNFYQRGRFVTLGVSYGFGKGEAMEFSGSRRRH</sequence>
<dbReference type="InterPro" id="IPR012910">
    <property type="entry name" value="Plug_dom"/>
</dbReference>
<organism evidence="11 12">
    <name type="scientific">Portibacter lacus</name>
    <dbReference type="NCBI Taxonomy" id="1099794"/>
    <lineage>
        <taxon>Bacteria</taxon>
        <taxon>Pseudomonadati</taxon>
        <taxon>Bacteroidota</taxon>
        <taxon>Saprospiria</taxon>
        <taxon>Saprospirales</taxon>
        <taxon>Haliscomenobacteraceae</taxon>
        <taxon>Portibacter</taxon>
    </lineage>
</organism>
<evidence type="ECO:0000259" key="9">
    <source>
        <dbReference type="Pfam" id="PF07715"/>
    </source>
</evidence>
<evidence type="ECO:0000256" key="1">
    <source>
        <dbReference type="ARBA" id="ARBA00004571"/>
    </source>
</evidence>
<keyword evidence="12" id="KW-1185">Reference proteome</keyword>
<reference evidence="11" key="1">
    <citation type="journal article" date="2014" name="Int. J. Syst. Evol. Microbiol.">
        <title>Complete genome sequence of Corynebacterium casei LMG S-19264T (=DSM 44701T), isolated from a smear-ripened cheese.</title>
        <authorList>
            <consortium name="US DOE Joint Genome Institute (JGI-PGF)"/>
            <person name="Walter F."/>
            <person name="Albersmeier A."/>
            <person name="Kalinowski J."/>
            <person name="Ruckert C."/>
        </authorList>
    </citation>
    <scope>NUCLEOTIDE SEQUENCE</scope>
    <source>
        <strain evidence="11">NBRC 108769</strain>
    </source>
</reference>
<accession>A0AA37SRD4</accession>
<evidence type="ECO:0000313" key="12">
    <source>
        <dbReference type="Proteomes" id="UP001156666"/>
    </source>
</evidence>
<dbReference type="Pfam" id="PF14905">
    <property type="entry name" value="OMP_b-brl_3"/>
    <property type="match status" value="1"/>
</dbReference>
<dbReference type="PANTHER" id="PTHR40980:SF4">
    <property type="entry name" value="TONB-DEPENDENT RECEPTOR-LIKE BETA-BARREL DOMAIN-CONTAINING PROTEIN"/>
    <property type="match status" value="1"/>
</dbReference>
<evidence type="ECO:0000256" key="8">
    <source>
        <dbReference type="SAM" id="SignalP"/>
    </source>
</evidence>
<dbReference type="Pfam" id="PF07715">
    <property type="entry name" value="Plug"/>
    <property type="match status" value="1"/>
</dbReference>
<dbReference type="InterPro" id="IPR037066">
    <property type="entry name" value="Plug_dom_sf"/>
</dbReference>
<keyword evidence="6 7" id="KW-0998">Cell outer membrane</keyword>
<dbReference type="Pfam" id="PF13715">
    <property type="entry name" value="CarbopepD_reg_2"/>
    <property type="match status" value="1"/>
</dbReference>
<proteinExistence type="inferred from homology"/>
<feature type="signal peptide" evidence="8">
    <location>
        <begin position="1"/>
        <end position="19"/>
    </location>
</feature>
<evidence type="ECO:0000256" key="4">
    <source>
        <dbReference type="ARBA" id="ARBA00022692"/>
    </source>
</evidence>
<evidence type="ECO:0000256" key="2">
    <source>
        <dbReference type="ARBA" id="ARBA00022448"/>
    </source>
</evidence>
<keyword evidence="3 7" id="KW-1134">Transmembrane beta strand</keyword>
<evidence type="ECO:0000259" key="10">
    <source>
        <dbReference type="Pfam" id="PF14905"/>
    </source>
</evidence>
<evidence type="ECO:0000256" key="7">
    <source>
        <dbReference type="PROSITE-ProRule" id="PRU01360"/>
    </source>
</evidence>
<comment type="subcellular location">
    <subcellularLocation>
        <location evidence="1 7">Cell outer membrane</location>
        <topology evidence="1 7">Multi-pass membrane protein</topology>
    </subcellularLocation>
</comment>
<dbReference type="SUPFAM" id="SSF56935">
    <property type="entry name" value="Porins"/>
    <property type="match status" value="1"/>
</dbReference>
<dbReference type="Gene3D" id="2.170.130.10">
    <property type="entry name" value="TonB-dependent receptor, plug domain"/>
    <property type="match status" value="1"/>
</dbReference>
<keyword evidence="8" id="KW-0732">Signal</keyword>
<comment type="caution">
    <text evidence="11">The sequence shown here is derived from an EMBL/GenBank/DDBJ whole genome shotgun (WGS) entry which is preliminary data.</text>
</comment>
<evidence type="ECO:0000256" key="5">
    <source>
        <dbReference type="ARBA" id="ARBA00023136"/>
    </source>
</evidence>
<evidence type="ECO:0000256" key="6">
    <source>
        <dbReference type="ARBA" id="ARBA00023237"/>
    </source>
</evidence>
<name>A0AA37SRD4_9BACT</name>
<comment type="similarity">
    <text evidence="7">Belongs to the TonB-dependent receptor family.</text>
</comment>
<protein>
    <submittedName>
        <fullName evidence="11">TonB-dependent receptor</fullName>
    </submittedName>
</protein>
<reference evidence="11" key="2">
    <citation type="submission" date="2023-01" db="EMBL/GenBank/DDBJ databases">
        <title>Draft genome sequence of Portibacter lacus strain NBRC 108769.</title>
        <authorList>
            <person name="Sun Q."/>
            <person name="Mori K."/>
        </authorList>
    </citation>
    <scope>NUCLEOTIDE SEQUENCE</scope>
    <source>
        <strain evidence="11">NBRC 108769</strain>
    </source>
</reference>
<keyword evidence="4 7" id="KW-0812">Transmembrane</keyword>
<dbReference type="InterPro" id="IPR036942">
    <property type="entry name" value="Beta-barrel_TonB_sf"/>
</dbReference>
<dbReference type="GO" id="GO:0009279">
    <property type="term" value="C:cell outer membrane"/>
    <property type="evidence" value="ECO:0007669"/>
    <property type="project" value="UniProtKB-SubCell"/>
</dbReference>
<dbReference type="InterPro" id="IPR041700">
    <property type="entry name" value="OMP_b-brl_3"/>
</dbReference>
<feature type="domain" description="Outer membrane protein beta-barrel" evidence="10">
    <location>
        <begin position="387"/>
        <end position="782"/>
    </location>
</feature>
<dbReference type="SUPFAM" id="SSF49464">
    <property type="entry name" value="Carboxypeptidase regulatory domain-like"/>
    <property type="match status" value="1"/>
</dbReference>
<dbReference type="PANTHER" id="PTHR40980">
    <property type="entry name" value="PLUG DOMAIN-CONTAINING PROTEIN"/>
    <property type="match status" value="1"/>
</dbReference>
<dbReference type="Proteomes" id="UP001156666">
    <property type="component" value="Unassembled WGS sequence"/>
</dbReference>